<accession>A0A0U9HKF7</accession>
<evidence type="ECO:0000259" key="5">
    <source>
        <dbReference type="PROSITE" id="PS50600"/>
    </source>
</evidence>
<feature type="compositionally biased region" description="Low complexity" evidence="4">
    <location>
        <begin position="12"/>
        <end position="24"/>
    </location>
</feature>
<keyword evidence="3" id="KW-0378">Hydrolase</keyword>
<dbReference type="GO" id="GO:0008234">
    <property type="term" value="F:cysteine-type peptidase activity"/>
    <property type="evidence" value="ECO:0007669"/>
    <property type="project" value="InterPro"/>
</dbReference>
<gene>
    <name evidence="6" type="ORF">KFL_003430075</name>
</gene>
<organism evidence="6 7">
    <name type="scientific">Klebsormidium nitens</name>
    <name type="common">Green alga</name>
    <name type="synonym">Ulothrix nitens</name>
    <dbReference type="NCBI Taxonomy" id="105231"/>
    <lineage>
        <taxon>Eukaryota</taxon>
        <taxon>Viridiplantae</taxon>
        <taxon>Streptophyta</taxon>
        <taxon>Klebsormidiophyceae</taxon>
        <taxon>Klebsormidiales</taxon>
        <taxon>Klebsormidiaceae</taxon>
        <taxon>Klebsormidium</taxon>
    </lineage>
</organism>
<dbReference type="Pfam" id="PF02902">
    <property type="entry name" value="Peptidase_C48"/>
    <property type="match status" value="1"/>
</dbReference>
<dbReference type="GO" id="GO:0006508">
    <property type="term" value="P:proteolysis"/>
    <property type="evidence" value="ECO:0007669"/>
    <property type="project" value="UniProtKB-KW"/>
</dbReference>
<proteinExistence type="inferred from homology"/>
<feature type="compositionally biased region" description="Basic residues" evidence="4">
    <location>
        <begin position="228"/>
        <end position="239"/>
    </location>
</feature>
<keyword evidence="7" id="KW-1185">Reference proteome</keyword>
<keyword evidence="2" id="KW-0645">Protease</keyword>
<protein>
    <recommendedName>
        <fullName evidence="5">Ubiquitin-like protease family profile domain-containing protein</fullName>
    </recommendedName>
</protein>
<dbReference type="STRING" id="105231.A0A0U9HKF7"/>
<sequence length="421" mass="44548">MSERAGATLARSGSQSEESGQSGSAVQAVRSLPFGGFDGSWGELEAGHLHALTADKPPPAPRYRRQGLTIDSAPPSLSNVPRPAESSSSSRGTRSTAGGVALASGSRSVNLPSRSGAPLPPRPSRSLPSRHGNRDTALSITAQSAPARDRFSTNTLATEHAAAAPPPVAERNRVLPTPPPLTRPQDESAAAAGAPNPGDKAAAAPAKNTGDVSKAPAGREPANPVRVILRRSSRTRGLARPKPTSESVNLSDEEDSDLDAAPVEDPRYPGLPAMLPPGAAHQVSIGPSEMETLQAGRWLCTQIIDFYALYLQGTMQHDLSGVVFAHLFDKLHRLLRSASLSSKERLEQDLKKTLKNCGIQTVELLLQCRFLFLPVFFRSHFSLAVIVSPGGDDGHVLHLDSMPGLHGDHVQNVVRRCANLS</sequence>
<feature type="region of interest" description="Disordered" evidence="4">
    <location>
        <begin position="50"/>
        <end position="265"/>
    </location>
</feature>
<dbReference type="InterPro" id="IPR038765">
    <property type="entry name" value="Papain-like_cys_pep_sf"/>
</dbReference>
<dbReference type="EMBL" id="DF237292">
    <property type="protein sequence ID" value="GAQ87288.1"/>
    <property type="molecule type" value="Genomic_DNA"/>
</dbReference>
<comment type="similarity">
    <text evidence="1">Belongs to the peptidase C48 family.</text>
</comment>
<dbReference type="InterPro" id="IPR003653">
    <property type="entry name" value="Peptidase_C48_C"/>
</dbReference>
<dbReference type="AlphaFoldDB" id="A0A0U9HKF7"/>
<evidence type="ECO:0000256" key="4">
    <source>
        <dbReference type="SAM" id="MobiDB-lite"/>
    </source>
</evidence>
<evidence type="ECO:0000313" key="6">
    <source>
        <dbReference type="EMBL" id="GAQ87288.1"/>
    </source>
</evidence>
<name>A0A0U9HKF7_KLENI</name>
<evidence type="ECO:0000256" key="1">
    <source>
        <dbReference type="ARBA" id="ARBA00005234"/>
    </source>
</evidence>
<evidence type="ECO:0000256" key="2">
    <source>
        <dbReference type="ARBA" id="ARBA00022670"/>
    </source>
</evidence>
<feature type="domain" description="Ubiquitin-like protease family profile" evidence="5">
    <location>
        <begin position="283"/>
        <end position="421"/>
    </location>
</feature>
<evidence type="ECO:0000313" key="7">
    <source>
        <dbReference type="Proteomes" id="UP000054558"/>
    </source>
</evidence>
<feature type="region of interest" description="Disordered" evidence="4">
    <location>
        <begin position="1"/>
        <end position="27"/>
    </location>
</feature>
<reference evidence="6 7" key="1">
    <citation type="journal article" date="2014" name="Nat. Commun.">
        <title>Klebsormidium flaccidum genome reveals primary factors for plant terrestrial adaptation.</title>
        <authorList>
            <person name="Hori K."/>
            <person name="Maruyama F."/>
            <person name="Fujisawa T."/>
            <person name="Togashi T."/>
            <person name="Yamamoto N."/>
            <person name="Seo M."/>
            <person name="Sato S."/>
            <person name="Yamada T."/>
            <person name="Mori H."/>
            <person name="Tajima N."/>
            <person name="Moriyama T."/>
            <person name="Ikeuchi M."/>
            <person name="Watanabe M."/>
            <person name="Wada H."/>
            <person name="Kobayashi K."/>
            <person name="Saito M."/>
            <person name="Masuda T."/>
            <person name="Sasaki-Sekimoto Y."/>
            <person name="Mashiguchi K."/>
            <person name="Awai K."/>
            <person name="Shimojima M."/>
            <person name="Masuda S."/>
            <person name="Iwai M."/>
            <person name="Nobusawa T."/>
            <person name="Narise T."/>
            <person name="Kondo S."/>
            <person name="Saito H."/>
            <person name="Sato R."/>
            <person name="Murakawa M."/>
            <person name="Ihara Y."/>
            <person name="Oshima-Yamada Y."/>
            <person name="Ohtaka K."/>
            <person name="Satoh M."/>
            <person name="Sonobe K."/>
            <person name="Ishii M."/>
            <person name="Ohtani R."/>
            <person name="Kanamori-Sato M."/>
            <person name="Honoki R."/>
            <person name="Miyazaki D."/>
            <person name="Mochizuki H."/>
            <person name="Umetsu J."/>
            <person name="Higashi K."/>
            <person name="Shibata D."/>
            <person name="Kamiya Y."/>
            <person name="Sato N."/>
            <person name="Nakamura Y."/>
            <person name="Tabata S."/>
            <person name="Ida S."/>
            <person name="Kurokawa K."/>
            <person name="Ohta H."/>
        </authorList>
    </citation>
    <scope>NUCLEOTIDE SEQUENCE [LARGE SCALE GENOMIC DNA]</scope>
    <source>
        <strain evidence="6 7">NIES-2285</strain>
    </source>
</reference>
<feature type="compositionally biased region" description="Low complexity" evidence="4">
    <location>
        <begin position="86"/>
        <end position="99"/>
    </location>
</feature>
<dbReference type="Proteomes" id="UP000054558">
    <property type="component" value="Unassembled WGS sequence"/>
</dbReference>
<dbReference type="PROSITE" id="PS50600">
    <property type="entry name" value="ULP_PROTEASE"/>
    <property type="match status" value="1"/>
</dbReference>
<dbReference type="Gene3D" id="3.40.395.10">
    <property type="entry name" value="Adenoviral Proteinase, Chain A"/>
    <property type="match status" value="1"/>
</dbReference>
<dbReference type="SUPFAM" id="SSF54001">
    <property type="entry name" value="Cysteine proteinases"/>
    <property type="match status" value="1"/>
</dbReference>
<evidence type="ECO:0000256" key="3">
    <source>
        <dbReference type="ARBA" id="ARBA00022801"/>
    </source>
</evidence>